<evidence type="ECO:0000256" key="16">
    <source>
        <dbReference type="ARBA" id="ARBA00046943"/>
    </source>
</evidence>
<keyword evidence="8 17" id="KW-0479">Metal-binding</keyword>
<dbReference type="GO" id="GO:0180037">
    <property type="term" value="P:rapid tRNA decay"/>
    <property type="evidence" value="ECO:0007669"/>
    <property type="project" value="EnsemblFungi"/>
</dbReference>
<name>A0A1V6PTP0_9EURO</name>
<reference evidence="21" key="1">
    <citation type="journal article" date="2017" name="Nat. Microbiol.">
        <title>Global analysis of biosynthetic gene clusters reveals vast potential of secondary metabolite production in Penicillium species.</title>
        <authorList>
            <person name="Nielsen J.C."/>
            <person name="Grijseels S."/>
            <person name="Prigent S."/>
            <person name="Ji B."/>
            <person name="Dainat J."/>
            <person name="Nielsen K.F."/>
            <person name="Frisvad J.C."/>
            <person name="Workman M."/>
            <person name="Nielsen J."/>
        </authorList>
    </citation>
    <scope>NUCLEOTIDE SEQUENCE [LARGE SCALE GENOMIC DNA]</scope>
    <source>
        <strain evidence="21">IBT 31811</strain>
    </source>
</reference>
<dbReference type="FunFam" id="3.40.50.12390:FF:000003">
    <property type="entry name" value="5'-3' exoribonuclease"/>
    <property type="match status" value="1"/>
</dbReference>
<dbReference type="CDD" id="cd18673">
    <property type="entry name" value="PIN_XRN1-2-like"/>
    <property type="match status" value="1"/>
</dbReference>
<evidence type="ECO:0000256" key="6">
    <source>
        <dbReference type="ARBA" id="ARBA00022664"/>
    </source>
</evidence>
<keyword evidence="10" id="KW-0269">Exonuclease</keyword>
<accession>A0A1V6PTP0</accession>
<dbReference type="Gene3D" id="3.40.50.12390">
    <property type="match status" value="1"/>
</dbReference>
<feature type="compositionally biased region" description="Basic and acidic residues" evidence="18">
    <location>
        <begin position="578"/>
        <end position="588"/>
    </location>
</feature>
<keyword evidence="8 17" id="KW-0862">Zinc</keyword>
<dbReference type="PANTHER" id="PTHR12341">
    <property type="entry name" value="5'-&gt;3' EXORIBONUCLEASE"/>
    <property type="match status" value="1"/>
</dbReference>
<comment type="similarity">
    <text evidence="2">Belongs to the 5'-3' exonuclease family. XRN2/RAT1 subfamily.</text>
</comment>
<dbReference type="FunFam" id="3.40.50.12390:FF:000005">
    <property type="entry name" value="5'-3' exoribonuclease 2"/>
    <property type="match status" value="1"/>
</dbReference>
<keyword evidence="13" id="KW-0804">Transcription</keyword>
<evidence type="ECO:0000313" key="20">
    <source>
        <dbReference type="EMBL" id="OQD80291.1"/>
    </source>
</evidence>
<keyword evidence="4" id="KW-0806">Transcription termination</keyword>
<evidence type="ECO:0000256" key="9">
    <source>
        <dbReference type="ARBA" id="ARBA00022801"/>
    </source>
</evidence>
<dbReference type="GO" id="GO:0005634">
    <property type="term" value="C:nucleus"/>
    <property type="evidence" value="ECO:0007669"/>
    <property type="project" value="UniProtKB-SubCell"/>
</dbReference>
<dbReference type="Proteomes" id="UP000191672">
    <property type="component" value="Unassembled WGS sequence"/>
</dbReference>
<feature type="compositionally biased region" description="Polar residues" evidence="18">
    <location>
        <begin position="447"/>
        <end position="458"/>
    </location>
</feature>
<dbReference type="Pfam" id="PF03159">
    <property type="entry name" value="XRN_N"/>
    <property type="match status" value="1"/>
</dbReference>
<comment type="subunit">
    <text evidence="16">Interacts with RAI1; the interaction is direct, stabilizes RAT1 protein structure and may stimulate its exoribonuclease activity. The interaction also stimulates RAI1 pyrophosphohydrolase activity, probably by recruiting it to mRNA substrates.</text>
</comment>
<keyword evidence="6" id="KW-0507">mRNA processing</keyword>
<keyword evidence="7" id="KW-0540">Nuclease</keyword>
<gene>
    <name evidence="20" type="ORF">PENANT_c037G07870</name>
</gene>
<proteinExistence type="inferred from homology"/>
<keyword evidence="21" id="KW-1185">Reference proteome</keyword>
<comment type="function">
    <text evidence="15">Possesses 5'-&gt;3' exoribonuclease activity. Required for the processing of nuclear mRNA and rRNA precursors. May promote the termination of transcription by RNA polymerase II. Essential for vegetative cell growth and chromosome segregation.</text>
</comment>
<feature type="compositionally biased region" description="Low complexity" evidence="18">
    <location>
        <begin position="948"/>
        <end position="987"/>
    </location>
</feature>
<evidence type="ECO:0000256" key="11">
    <source>
        <dbReference type="ARBA" id="ARBA00023015"/>
    </source>
</evidence>
<dbReference type="GO" id="GO:0004534">
    <property type="term" value="F:5'-3' RNA exonuclease activity"/>
    <property type="evidence" value="ECO:0007669"/>
    <property type="project" value="EnsemblFungi"/>
</dbReference>
<evidence type="ECO:0000256" key="18">
    <source>
        <dbReference type="SAM" id="MobiDB-lite"/>
    </source>
</evidence>
<dbReference type="Pfam" id="PF17846">
    <property type="entry name" value="XRN_M"/>
    <property type="match status" value="1"/>
</dbReference>
<dbReference type="GO" id="GO:0003723">
    <property type="term" value="F:RNA binding"/>
    <property type="evidence" value="ECO:0007669"/>
    <property type="project" value="TreeGrafter"/>
</dbReference>
<dbReference type="GO" id="GO:0000956">
    <property type="term" value="P:nuclear-transcribed mRNA catabolic process"/>
    <property type="evidence" value="ECO:0007669"/>
    <property type="project" value="EnsemblFungi"/>
</dbReference>
<dbReference type="InterPro" id="IPR041412">
    <property type="entry name" value="Xrn1_helical"/>
</dbReference>
<dbReference type="AlphaFoldDB" id="A0A1V6PTP0"/>
<dbReference type="GO" id="GO:0051984">
    <property type="term" value="P:positive regulation of chromosome segregation"/>
    <property type="evidence" value="ECO:0007669"/>
    <property type="project" value="EnsemblFungi"/>
</dbReference>
<keyword evidence="14" id="KW-0539">Nucleus</keyword>
<feature type="region of interest" description="Disordered" evidence="18">
    <location>
        <begin position="516"/>
        <end position="588"/>
    </location>
</feature>
<evidence type="ECO:0000256" key="12">
    <source>
        <dbReference type="ARBA" id="ARBA00023054"/>
    </source>
</evidence>
<dbReference type="InterPro" id="IPR004859">
    <property type="entry name" value="Xrn1_N"/>
</dbReference>
<protein>
    <recommendedName>
        <fullName evidence="3">5'-3' exoribonuclease 2</fullName>
    </recommendedName>
</protein>
<evidence type="ECO:0000256" key="4">
    <source>
        <dbReference type="ARBA" id="ARBA00022472"/>
    </source>
</evidence>
<evidence type="ECO:0000259" key="19">
    <source>
        <dbReference type="PROSITE" id="PS50158"/>
    </source>
</evidence>
<sequence length="1209" mass="134233">MGVPALFRWLSNKYPKIISPVIEEQAQEVDGEEIPIDITGPNPNGEEQDNLYLDMNGIVHPCTHPEGKPPPANEQEMMLEIYKYTDRVVNMVRPRKLLMIAIDGVAPRAKMNQQRARRFRSAQEAKENDEKKEELQKMLAKQHQTKTGEQLIQEEVVQKTWDSNVITPGTPFMDILAASLRYWIAYKLNTDPGWENLKIIISDATVPGEGEHKIMEFVRSQRASPGHDPNTRHVIYGLDADLIMLGLATHEPYFRVLREDVFAQDSRPRGCRLCGQTGHKAEECLGKPKEKSGEFDEKQHAAPLKPFIWLHVAVLREYLAVELRVPQQKFPFDLERALDDWVFMCFFVGNDFLPHLPSLDIRENGIDTLIAIWRDNVAGPMSGYLTKDGSVDMANAQLILQGLAKQEDAIFARRRQADERKQANEKRRKEQDAARNAERSQKRRRSSPQYDSPQNRSRGSGAAEPAPPMELITPGRGHLAKETRELTHSMVVNRGAVYRANMENKSAAAILKSKLMKGNQDEPADETPAAEGEEANAGEPTSPGVLGKRKADEVEQQEAEAGTPGRDSPPPVAPVPENKPKEDEMPEDTVKLWEPGYADRYYEQKFGVDPKDIEFRHKVARAYAEGLAWVLRYYFQGCPSQGWYYPYHYAPFAADFVDIADMEINFEKGKPFRPFEQLMGVLPASSNHALPKVFHPLMSDPNSEIIDFYPEDFPLDLNGKKFAWQGVILLPFIDEKRLLGAMEKVYPLLTEDERSRNSHGSEVLLLSDRNPLYQDLVANFYSKKPGPAQYTIKQELSGGLAGIVERSTTYIPHSSLNSPLEAHGMPGLDDDRSLTVEYTIPKSSHVHKSMLLRGVKPPTPMLDSADIRATKGRAQNSGRSFGGAPFQGRGRGGRMNYQSDRPNPFAAHLDPKFSSGPPGGPGGPPGWVPPGQNYGGGYSRGPPPPPRGGMSHQYPPQQGYQQPGDYYGHQNQYNQGGQYNGHQQGYGSQDYRGGRGGGGRGGGGYRGHRGGGGGGGGGYAESAISVKQPGNPENDGGGDALLFKAKHLMSYAAEGPQWSPLDQLQLMSRPQMQKWLIQITPMKRLRMSKVTGAEMTDAETADTETADIEVTGADMADAETAHAEIAQPETTHIEIGSGDTSIKNTVDKRSKASAKRLRRSEPPLSGISKAKTKARTSKPMETRQALLETAIKLELSDSELKVEPMKMEP</sequence>
<dbReference type="GO" id="GO:0006364">
    <property type="term" value="P:rRNA processing"/>
    <property type="evidence" value="ECO:0007669"/>
    <property type="project" value="UniProtKB-KW"/>
</dbReference>
<dbReference type="GO" id="GO:0006397">
    <property type="term" value="P:mRNA processing"/>
    <property type="evidence" value="ECO:0007669"/>
    <property type="project" value="UniProtKB-KW"/>
</dbReference>
<evidence type="ECO:0000256" key="17">
    <source>
        <dbReference type="PROSITE-ProRule" id="PRU00047"/>
    </source>
</evidence>
<evidence type="ECO:0000256" key="3">
    <source>
        <dbReference type="ARBA" id="ARBA00013845"/>
    </source>
</evidence>
<feature type="region of interest" description="Disordered" evidence="18">
    <location>
        <begin position="871"/>
        <end position="1023"/>
    </location>
</feature>
<dbReference type="EMBL" id="MDYN01000037">
    <property type="protein sequence ID" value="OQD80291.1"/>
    <property type="molecule type" value="Genomic_DNA"/>
</dbReference>
<evidence type="ECO:0000256" key="14">
    <source>
        <dbReference type="ARBA" id="ARBA00023242"/>
    </source>
</evidence>
<dbReference type="InterPro" id="IPR001878">
    <property type="entry name" value="Znf_CCHC"/>
</dbReference>
<evidence type="ECO:0000313" key="21">
    <source>
        <dbReference type="Proteomes" id="UP000191672"/>
    </source>
</evidence>
<dbReference type="STRING" id="416450.A0A1V6PTP0"/>
<feature type="compositionally biased region" description="Basic and acidic residues" evidence="18">
    <location>
        <begin position="416"/>
        <end position="440"/>
    </location>
</feature>
<keyword evidence="9" id="KW-0378">Hydrolase</keyword>
<evidence type="ECO:0000256" key="5">
    <source>
        <dbReference type="ARBA" id="ARBA00022552"/>
    </source>
</evidence>
<feature type="domain" description="CCHC-type" evidence="19">
    <location>
        <begin position="271"/>
        <end position="284"/>
    </location>
</feature>
<dbReference type="GO" id="GO:0008270">
    <property type="term" value="F:zinc ion binding"/>
    <property type="evidence" value="ECO:0007669"/>
    <property type="project" value="UniProtKB-KW"/>
</dbReference>
<dbReference type="GO" id="GO:0006353">
    <property type="term" value="P:DNA-templated transcription termination"/>
    <property type="evidence" value="ECO:0007669"/>
    <property type="project" value="UniProtKB-KW"/>
</dbReference>
<comment type="subcellular location">
    <subcellularLocation>
        <location evidence="1">Nucleus</location>
    </subcellularLocation>
</comment>
<dbReference type="Gene3D" id="1.25.40.1050">
    <property type="match status" value="1"/>
</dbReference>
<feature type="region of interest" description="Disordered" evidence="18">
    <location>
        <begin position="1135"/>
        <end position="1182"/>
    </location>
</feature>
<feature type="compositionally biased region" description="Gly residues" evidence="18">
    <location>
        <begin position="994"/>
        <end position="1019"/>
    </location>
</feature>
<evidence type="ECO:0000256" key="1">
    <source>
        <dbReference type="ARBA" id="ARBA00004123"/>
    </source>
</evidence>
<evidence type="ECO:0000256" key="15">
    <source>
        <dbReference type="ARBA" id="ARBA00046137"/>
    </source>
</evidence>
<keyword evidence="11" id="KW-0805">Transcription regulation</keyword>
<comment type="caution">
    <text evidence="20">The sequence shown here is derived from an EMBL/GenBank/DDBJ whole genome shotgun (WGS) entry which is preliminary data.</text>
</comment>
<keyword evidence="12" id="KW-0175">Coiled coil</keyword>
<evidence type="ECO:0000256" key="10">
    <source>
        <dbReference type="ARBA" id="ARBA00022839"/>
    </source>
</evidence>
<dbReference type="PANTHER" id="PTHR12341:SF41">
    <property type="entry name" value="5'-3' EXORIBONUCLEASE 2"/>
    <property type="match status" value="1"/>
</dbReference>
<feature type="region of interest" description="Disordered" evidence="18">
    <location>
        <begin position="416"/>
        <end position="474"/>
    </location>
</feature>
<dbReference type="PROSITE" id="PS50158">
    <property type="entry name" value="ZF_CCHC"/>
    <property type="match status" value="1"/>
</dbReference>
<keyword evidence="5" id="KW-0698">rRNA processing</keyword>
<evidence type="ECO:0000256" key="13">
    <source>
        <dbReference type="ARBA" id="ARBA00023163"/>
    </source>
</evidence>
<evidence type="ECO:0000256" key="2">
    <source>
        <dbReference type="ARBA" id="ARBA00006994"/>
    </source>
</evidence>
<evidence type="ECO:0000256" key="8">
    <source>
        <dbReference type="ARBA" id="ARBA00022771"/>
    </source>
</evidence>
<evidence type="ECO:0000256" key="7">
    <source>
        <dbReference type="ARBA" id="ARBA00022722"/>
    </source>
</evidence>
<keyword evidence="8 17" id="KW-0863">Zinc-finger</keyword>
<dbReference type="FunFam" id="1.25.40.1050:FF:000002">
    <property type="entry name" value="5'-3' exoribonuclease"/>
    <property type="match status" value="1"/>
</dbReference>
<dbReference type="InterPro" id="IPR027073">
    <property type="entry name" value="5_3_exoribonuclease"/>
</dbReference>
<organism evidence="20 21">
    <name type="scientific">Penicillium antarcticum</name>
    <dbReference type="NCBI Taxonomy" id="416450"/>
    <lineage>
        <taxon>Eukaryota</taxon>
        <taxon>Fungi</taxon>
        <taxon>Dikarya</taxon>
        <taxon>Ascomycota</taxon>
        <taxon>Pezizomycotina</taxon>
        <taxon>Eurotiomycetes</taxon>
        <taxon>Eurotiomycetidae</taxon>
        <taxon>Eurotiales</taxon>
        <taxon>Aspergillaceae</taxon>
        <taxon>Penicillium</taxon>
    </lineage>
</organism>
<feature type="compositionally biased region" description="Pro residues" evidence="18">
    <location>
        <begin position="918"/>
        <end position="928"/>
    </location>
</feature>